<dbReference type="SUPFAM" id="SSF161098">
    <property type="entry name" value="MetI-like"/>
    <property type="match status" value="1"/>
</dbReference>
<evidence type="ECO:0000256" key="5">
    <source>
        <dbReference type="ARBA" id="ARBA00022592"/>
    </source>
</evidence>
<feature type="transmembrane region" description="Helical" evidence="9">
    <location>
        <begin position="29"/>
        <end position="56"/>
    </location>
</feature>
<dbReference type="GO" id="GO:0005315">
    <property type="term" value="F:phosphate transmembrane transporter activity"/>
    <property type="evidence" value="ECO:0007669"/>
    <property type="project" value="InterPro"/>
</dbReference>
<feature type="non-terminal residue" evidence="12">
    <location>
        <position position="1"/>
    </location>
</feature>
<dbReference type="EMBL" id="STGW01000040">
    <property type="protein sequence ID" value="THV08735.1"/>
    <property type="molecule type" value="Genomic_DNA"/>
</dbReference>
<evidence type="ECO:0000256" key="1">
    <source>
        <dbReference type="ARBA" id="ARBA00004651"/>
    </source>
</evidence>
<feature type="transmembrane region" description="Helical" evidence="9">
    <location>
        <begin position="84"/>
        <end position="107"/>
    </location>
</feature>
<keyword evidence="8 9" id="KW-0472">Membrane</keyword>
<organism evidence="12 13">
    <name type="scientific">Nocardioides caeni</name>
    <dbReference type="NCBI Taxonomy" id="574700"/>
    <lineage>
        <taxon>Bacteria</taxon>
        <taxon>Bacillati</taxon>
        <taxon>Actinomycetota</taxon>
        <taxon>Actinomycetes</taxon>
        <taxon>Propionibacteriales</taxon>
        <taxon>Nocardioidaceae</taxon>
        <taxon>Nocardioides</taxon>
    </lineage>
</organism>
<evidence type="ECO:0000256" key="2">
    <source>
        <dbReference type="ARBA" id="ARBA00007069"/>
    </source>
</evidence>
<keyword evidence="3 9" id="KW-0813">Transport</keyword>
<accession>A0A4S8MZH0</accession>
<dbReference type="RefSeq" id="WP_136564546.1">
    <property type="nucleotide sequence ID" value="NZ_STGW01000040.1"/>
</dbReference>
<keyword evidence="13" id="KW-1185">Reference proteome</keyword>
<dbReference type="InterPro" id="IPR000515">
    <property type="entry name" value="MetI-like"/>
</dbReference>
<keyword evidence="5 10" id="KW-0592">Phosphate transport</keyword>
<dbReference type="Gene3D" id="1.10.3720.10">
    <property type="entry name" value="MetI-like"/>
    <property type="match status" value="1"/>
</dbReference>
<dbReference type="OrthoDB" id="9785113at2"/>
<dbReference type="PROSITE" id="PS50928">
    <property type="entry name" value="ABC_TM1"/>
    <property type="match status" value="1"/>
</dbReference>
<feature type="transmembrane region" description="Helical" evidence="9">
    <location>
        <begin position="156"/>
        <end position="178"/>
    </location>
</feature>
<evidence type="ECO:0000256" key="4">
    <source>
        <dbReference type="ARBA" id="ARBA00022475"/>
    </source>
</evidence>
<evidence type="ECO:0000313" key="13">
    <source>
        <dbReference type="Proteomes" id="UP000307087"/>
    </source>
</evidence>
<dbReference type="NCBIfam" id="TIGR02138">
    <property type="entry name" value="phosphate_pstC"/>
    <property type="match status" value="1"/>
</dbReference>
<comment type="subcellular location">
    <subcellularLocation>
        <location evidence="1 9">Cell membrane</location>
        <topology evidence="1 9">Multi-pass membrane protein</topology>
    </subcellularLocation>
</comment>
<comment type="caution">
    <text evidence="12">The sequence shown here is derived from an EMBL/GenBank/DDBJ whole genome shotgun (WGS) entry which is preliminary data.</text>
</comment>
<reference evidence="12 13" key="1">
    <citation type="journal article" date="2009" name="Int. J. Syst. Evol. Microbiol.">
        <title>Nocardioides caeni sp. nov., isolated from wastewater.</title>
        <authorList>
            <person name="Yoon J.H."/>
            <person name="Kang S.J."/>
            <person name="Park S."/>
            <person name="Kim W."/>
            <person name="Oh T.K."/>
        </authorList>
    </citation>
    <scope>NUCLEOTIDE SEQUENCE [LARGE SCALE GENOMIC DNA]</scope>
    <source>
        <strain evidence="12 13">DSM 23134</strain>
    </source>
</reference>
<dbReference type="AlphaFoldDB" id="A0A4S8MZH0"/>
<evidence type="ECO:0000313" key="12">
    <source>
        <dbReference type="EMBL" id="THV08735.1"/>
    </source>
</evidence>
<dbReference type="GO" id="GO:0005886">
    <property type="term" value="C:plasma membrane"/>
    <property type="evidence" value="ECO:0007669"/>
    <property type="project" value="UniProtKB-SubCell"/>
</dbReference>
<feature type="transmembrane region" description="Helical" evidence="9">
    <location>
        <begin position="199"/>
        <end position="224"/>
    </location>
</feature>
<name>A0A4S8MZH0_9ACTN</name>
<dbReference type="Proteomes" id="UP000307087">
    <property type="component" value="Unassembled WGS sequence"/>
</dbReference>
<evidence type="ECO:0000256" key="6">
    <source>
        <dbReference type="ARBA" id="ARBA00022692"/>
    </source>
</evidence>
<protein>
    <recommendedName>
        <fullName evidence="10">Phosphate transport system permease protein</fullName>
    </recommendedName>
</protein>
<comment type="function">
    <text evidence="10">Part of the binding-protein-dependent transport system for phosphate; probably responsible for the translocation of the substrate across the membrane.</text>
</comment>
<evidence type="ECO:0000256" key="9">
    <source>
        <dbReference type="RuleBase" id="RU363032"/>
    </source>
</evidence>
<dbReference type="InterPro" id="IPR011864">
    <property type="entry name" value="Phosphate_PstC"/>
</dbReference>
<dbReference type="InterPro" id="IPR051124">
    <property type="entry name" value="Phosphate_Transport_Permease"/>
</dbReference>
<sequence length="231" mass="24459">VAMVIVTPLAIGLGLVISHYAPRRLAKPVGFLVDLLAAVPSVVFGLWGLIVLAPYLKPFHEFLVDYFGWIPFFDGPASATGRTILTAGIVLALMALPIVTAIMREIFAQTPRAHEEAALALGATRWEMIRLAVFPYARSGMVAALMLGLGRALGETMAVAMVLSTTGIIVSLDIVSSANSNTIAAFIARSFKEASGTSVNVLIFAGLALFVLTFAVNFLGRWIATRGVAKG</sequence>
<dbReference type="GO" id="GO:0006817">
    <property type="term" value="P:phosphate ion transport"/>
    <property type="evidence" value="ECO:0007669"/>
    <property type="project" value="UniProtKB-KW"/>
</dbReference>
<feature type="domain" description="ABC transmembrane type-1" evidence="11">
    <location>
        <begin position="1"/>
        <end position="220"/>
    </location>
</feature>
<evidence type="ECO:0000256" key="10">
    <source>
        <dbReference type="RuleBase" id="RU363054"/>
    </source>
</evidence>
<feature type="transmembrane region" description="Helical" evidence="9">
    <location>
        <begin position="128"/>
        <end position="150"/>
    </location>
</feature>
<feature type="transmembrane region" description="Helical" evidence="9">
    <location>
        <begin position="6"/>
        <end position="22"/>
    </location>
</feature>
<evidence type="ECO:0000259" key="11">
    <source>
        <dbReference type="PROSITE" id="PS50928"/>
    </source>
</evidence>
<comment type="similarity">
    <text evidence="2 10">Belongs to the binding-protein-dependent transport system permease family. CysTW subfamily.</text>
</comment>
<dbReference type="PANTHER" id="PTHR30425:SF1">
    <property type="entry name" value="PHOSPHATE TRANSPORT SYSTEM PERMEASE PROTEIN PSTC"/>
    <property type="match status" value="1"/>
</dbReference>
<evidence type="ECO:0000256" key="7">
    <source>
        <dbReference type="ARBA" id="ARBA00022989"/>
    </source>
</evidence>
<keyword evidence="4 10" id="KW-1003">Cell membrane</keyword>
<proteinExistence type="inferred from homology"/>
<dbReference type="InterPro" id="IPR035906">
    <property type="entry name" value="MetI-like_sf"/>
</dbReference>
<gene>
    <name evidence="12" type="primary">pstC</name>
    <name evidence="12" type="ORF">E9934_19375</name>
</gene>
<keyword evidence="7 9" id="KW-1133">Transmembrane helix</keyword>
<evidence type="ECO:0000256" key="3">
    <source>
        <dbReference type="ARBA" id="ARBA00022448"/>
    </source>
</evidence>
<dbReference type="PANTHER" id="PTHR30425">
    <property type="entry name" value="PHOSPHATE TRANSPORT SYSTEM PERMEASE PROTEIN PST"/>
    <property type="match status" value="1"/>
</dbReference>
<dbReference type="CDD" id="cd06261">
    <property type="entry name" value="TM_PBP2"/>
    <property type="match status" value="1"/>
</dbReference>
<dbReference type="Pfam" id="PF00528">
    <property type="entry name" value="BPD_transp_1"/>
    <property type="match status" value="1"/>
</dbReference>
<keyword evidence="6 9" id="KW-0812">Transmembrane</keyword>
<evidence type="ECO:0000256" key="8">
    <source>
        <dbReference type="ARBA" id="ARBA00023136"/>
    </source>
</evidence>